<dbReference type="CDD" id="cd11524">
    <property type="entry name" value="SYLF"/>
    <property type="match status" value="1"/>
</dbReference>
<feature type="chain" id="PRO_5024872066" evidence="1">
    <location>
        <begin position="22"/>
        <end position="194"/>
    </location>
</feature>
<evidence type="ECO:0000313" key="4">
    <source>
        <dbReference type="Proteomes" id="UP000326780"/>
    </source>
</evidence>
<name>A0A5Q0MBU7_VARPD</name>
<dbReference type="InterPro" id="IPR007461">
    <property type="entry name" value="Ysc84_actin-binding"/>
</dbReference>
<dbReference type="Proteomes" id="UP000326780">
    <property type="component" value="Chromosome"/>
</dbReference>
<evidence type="ECO:0000259" key="2">
    <source>
        <dbReference type="Pfam" id="PF04366"/>
    </source>
</evidence>
<evidence type="ECO:0000313" key="3">
    <source>
        <dbReference type="EMBL" id="QFZ86853.1"/>
    </source>
</evidence>
<keyword evidence="1" id="KW-0732">Signal</keyword>
<dbReference type="Pfam" id="PF04366">
    <property type="entry name" value="Ysc84"/>
    <property type="match status" value="1"/>
</dbReference>
<organism evidence="3 4">
    <name type="scientific">Variovorax paradoxus</name>
    <dbReference type="NCBI Taxonomy" id="34073"/>
    <lineage>
        <taxon>Bacteria</taxon>
        <taxon>Pseudomonadati</taxon>
        <taxon>Pseudomonadota</taxon>
        <taxon>Betaproteobacteria</taxon>
        <taxon>Burkholderiales</taxon>
        <taxon>Comamonadaceae</taxon>
        <taxon>Variovorax</taxon>
    </lineage>
</organism>
<dbReference type="RefSeq" id="WP_153285300.1">
    <property type="nucleotide sequence ID" value="NZ_CP045644.1"/>
</dbReference>
<protein>
    <submittedName>
        <fullName evidence="3">Twin-arginine translocation pathway signal</fullName>
    </submittedName>
</protein>
<dbReference type="EMBL" id="CP045644">
    <property type="protein sequence ID" value="QFZ86853.1"/>
    <property type="molecule type" value="Genomic_DNA"/>
</dbReference>
<dbReference type="PROSITE" id="PS51257">
    <property type="entry name" value="PROKAR_LIPOPROTEIN"/>
    <property type="match status" value="1"/>
</dbReference>
<feature type="domain" description="Ysc84 actin-binding" evidence="2">
    <location>
        <begin position="107"/>
        <end position="191"/>
    </location>
</feature>
<sequence>MHVAPSRLLAAAAIASTLAVTGCTVTRPTGAANDVPASSASAIDAQVDASLSRLYDTVAGSRAMVAGAQGVLVFPSVVGGSLGVGAEYGRGALRTGGRTQAYYSTTAGSIGFQAGAQSKAVFYVFNSKEALDKFRQNRGWTVGADATVALARYGANGVIDTSTFRQPVVAFVMTNVGLEAGASVQGAKVTEIRP</sequence>
<feature type="signal peptide" evidence="1">
    <location>
        <begin position="1"/>
        <end position="21"/>
    </location>
</feature>
<dbReference type="AlphaFoldDB" id="A0A5Q0MBU7"/>
<proteinExistence type="predicted"/>
<accession>A0A5Q0MBU7</accession>
<evidence type="ECO:0000256" key="1">
    <source>
        <dbReference type="SAM" id="SignalP"/>
    </source>
</evidence>
<reference evidence="3 4" key="1">
    <citation type="submission" date="2019-10" db="EMBL/GenBank/DDBJ databases">
        <title>Complete genome sequence of Variovorax paradoxus 5C-2.</title>
        <authorList>
            <person name="Gogoleva N.E."/>
            <person name="Balkin A.S."/>
        </authorList>
    </citation>
    <scope>NUCLEOTIDE SEQUENCE [LARGE SCALE GENOMIC DNA]</scope>
    <source>
        <strain evidence="3 4">5C-2</strain>
    </source>
</reference>
<gene>
    <name evidence="3" type="ORF">GFK26_30785</name>
</gene>